<accession>A0A4R2HSX3</accession>
<sequence>MYWVSARLGGCPGSDRIGEPVHAARLEARLRTRYSELQVTNGPTARPES</sequence>
<organism evidence="1 2">
    <name type="scientific">Kribbella steppae</name>
    <dbReference type="NCBI Taxonomy" id="2512223"/>
    <lineage>
        <taxon>Bacteria</taxon>
        <taxon>Bacillati</taxon>
        <taxon>Actinomycetota</taxon>
        <taxon>Actinomycetes</taxon>
        <taxon>Propionibacteriales</taxon>
        <taxon>Kribbellaceae</taxon>
        <taxon>Kribbella</taxon>
    </lineage>
</organism>
<protein>
    <submittedName>
        <fullName evidence="1">Uncharacterized protein</fullName>
    </submittedName>
</protein>
<comment type="caution">
    <text evidence="1">The sequence shown here is derived from an EMBL/GenBank/DDBJ whole genome shotgun (WGS) entry which is preliminary data.</text>
</comment>
<dbReference type="EMBL" id="SLWN01000002">
    <property type="protein sequence ID" value="TCO34394.1"/>
    <property type="molecule type" value="Genomic_DNA"/>
</dbReference>
<name>A0A4R2HSX3_9ACTN</name>
<evidence type="ECO:0000313" key="1">
    <source>
        <dbReference type="EMBL" id="TCO34394.1"/>
    </source>
</evidence>
<reference evidence="1 2" key="1">
    <citation type="journal article" date="2015" name="Stand. Genomic Sci.">
        <title>Genomic Encyclopedia of Bacterial and Archaeal Type Strains, Phase III: the genomes of soil and plant-associated and newly described type strains.</title>
        <authorList>
            <person name="Whitman W.B."/>
            <person name="Woyke T."/>
            <person name="Klenk H.P."/>
            <person name="Zhou Y."/>
            <person name="Lilburn T.G."/>
            <person name="Beck B.J."/>
            <person name="De Vos P."/>
            <person name="Vandamme P."/>
            <person name="Eisen J.A."/>
            <person name="Garrity G."/>
            <person name="Hugenholtz P."/>
            <person name="Kyrpides N.C."/>
        </authorList>
    </citation>
    <scope>NUCLEOTIDE SEQUENCE [LARGE SCALE GENOMIC DNA]</scope>
    <source>
        <strain evidence="1 2">VKM Ac-2572</strain>
    </source>
</reference>
<dbReference type="Proteomes" id="UP000294508">
    <property type="component" value="Unassembled WGS sequence"/>
</dbReference>
<evidence type="ECO:0000313" key="2">
    <source>
        <dbReference type="Proteomes" id="UP000294508"/>
    </source>
</evidence>
<dbReference type="AlphaFoldDB" id="A0A4R2HSX3"/>
<keyword evidence="2" id="KW-1185">Reference proteome</keyword>
<gene>
    <name evidence="1" type="ORF">EV652_102460</name>
</gene>
<proteinExistence type="predicted"/>